<keyword evidence="2" id="KW-1003">Cell membrane</keyword>
<proteinExistence type="predicted"/>
<evidence type="ECO:0000256" key="3">
    <source>
        <dbReference type="ARBA" id="ARBA00022692"/>
    </source>
</evidence>
<feature type="transmembrane region" description="Helical" evidence="7">
    <location>
        <begin position="60"/>
        <end position="82"/>
    </location>
</feature>
<feature type="compositionally biased region" description="Basic residues" evidence="6">
    <location>
        <begin position="359"/>
        <end position="376"/>
    </location>
</feature>
<dbReference type="Pfam" id="PF23750">
    <property type="entry name" value="RsgI_M"/>
    <property type="match status" value="1"/>
</dbReference>
<protein>
    <submittedName>
        <fullName evidence="9">Anti-sigma factor N-terminus</fullName>
    </submittedName>
</protein>
<comment type="subcellular location">
    <subcellularLocation>
        <location evidence="1">Cell membrane</location>
        <topology evidence="1">Single-pass membrane protein</topology>
    </subcellularLocation>
</comment>
<dbReference type="InterPro" id="IPR024449">
    <property type="entry name" value="Anti-sigma_RsgI_N"/>
</dbReference>
<feature type="compositionally biased region" description="Basic residues" evidence="6">
    <location>
        <begin position="324"/>
        <end position="342"/>
    </location>
</feature>
<dbReference type="GO" id="GO:0005886">
    <property type="term" value="C:plasma membrane"/>
    <property type="evidence" value="ECO:0007669"/>
    <property type="project" value="UniProtKB-SubCell"/>
</dbReference>
<evidence type="ECO:0000256" key="2">
    <source>
        <dbReference type="ARBA" id="ARBA00022475"/>
    </source>
</evidence>
<dbReference type="RefSeq" id="WP_170840637.1">
    <property type="nucleotide sequence ID" value="NZ_FOHE01000001.1"/>
</dbReference>
<feature type="compositionally biased region" description="Basic and acidic residues" evidence="6">
    <location>
        <begin position="266"/>
        <end position="294"/>
    </location>
</feature>
<evidence type="ECO:0000313" key="10">
    <source>
        <dbReference type="Proteomes" id="UP000198618"/>
    </source>
</evidence>
<dbReference type="Proteomes" id="UP000198618">
    <property type="component" value="Unassembled WGS sequence"/>
</dbReference>
<feature type="compositionally biased region" description="Basic and acidic residues" evidence="6">
    <location>
        <begin position="377"/>
        <end position="387"/>
    </location>
</feature>
<evidence type="ECO:0000256" key="4">
    <source>
        <dbReference type="ARBA" id="ARBA00022989"/>
    </source>
</evidence>
<reference evidence="9 10" key="1">
    <citation type="submission" date="2016-10" db="EMBL/GenBank/DDBJ databases">
        <authorList>
            <person name="de Groot N.N."/>
        </authorList>
    </citation>
    <scope>NUCLEOTIDE SEQUENCE [LARGE SCALE GENOMIC DNA]</scope>
    <source>
        <strain evidence="9 10">IBRC-M 10780</strain>
    </source>
</reference>
<dbReference type="EMBL" id="FOHE01000001">
    <property type="protein sequence ID" value="SES68459.1"/>
    <property type="molecule type" value="Genomic_DNA"/>
</dbReference>
<evidence type="ECO:0000256" key="7">
    <source>
        <dbReference type="SAM" id="Phobius"/>
    </source>
</evidence>
<evidence type="ECO:0000256" key="5">
    <source>
        <dbReference type="ARBA" id="ARBA00023136"/>
    </source>
</evidence>
<feature type="compositionally biased region" description="Acidic residues" evidence="6">
    <location>
        <begin position="246"/>
        <end position="265"/>
    </location>
</feature>
<accession>A0A1H9YIZ2</accession>
<feature type="domain" description="RsgI N-terminal anti-sigma" evidence="8">
    <location>
        <begin position="2"/>
        <end position="49"/>
    </location>
</feature>
<dbReference type="AlphaFoldDB" id="A0A1H9YIZ2"/>
<evidence type="ECO:0000259" key="8">
    <source>
        <dbReference type="PROSITE" id="PS51849"/>
    </source>
</evidence>
<gene>
    <name evidence="9" type="ORF">SAMN05216389_101404</name>
</gene>
<evidence type="ECO:0000313" key="9">
    <source>
        <dbReference type="EMBL" id="SES68459.1"/>
    </source>
</evidence>
<name>A0A1H9YIZ2_9BACI</name>
<feature type="region of interest" description="Disordered" evidence="6">
    <location>
        <begin position="242"/>
        <end position="387"/>
    </location>
</feature>
<dbReference type="PROSITE" id="PS51849">
    <property type="entry name" value="RSGI_N"/>
    <property type="match status" value="1"/>
</dbReference>
<organism evidence="9 10">
    <name type="scientific">Oceanobacillus limi</name>
    <dbReference type="NCBI Taxonomy" id="930131"/>
    <lineage>
        <taxon>Bacteria</taxon>
        <taxon>Bacillati</taxon>
        <taxon>Bacillota</taxon>
        <taxon>Bacilli</taxon>
        <taxon>Bacillales</taxon>
        <taxon>Bacillaceae</taxon>
        <taxon>Oceanobacillus</taxon>
    </lineage>
</organism>
<evidence type="ECO:0000256" key="1">
    <source>
        <dbReference type="ARBA" id="ARBA00004162"/>
    </source>
</evidence>
<keyword evidence="5 7" id="KW-0472">Membrane</keyword>
<keyword evidence="3 7" id="KW-0812">Transmembrane</keyword>
<dbReference type="STRING" id="930131.SAMN05216389_101404"/>
<evidence type="ECO:0000256" key="6">
    <source>
        <dbReference type="SAM" id="MobiDB-lite"/>
    </source>
</evidence>
<dbReference type="Pfam" id="PF12791">
    <property type="entry name" value="RsgI_N"/>
    <property type="match status" value="1"/>
</dbReference>
<dbReference type="InterPro" id="IPR055431">
    <property type="entry name" value="RsgI_M"/>
</dbReference>
<keyword evidence="4 7" id="KW-1133">Transmembrane helix</keyword>
<sequence length="387" mass="44554">MNKGIVMEQHRKYIIVMTEDGLFSKAHPIRNCKVGEEVEYEPYKETNRLLHPLAMKNQPLSIRMVAIACIFALLIVPTFLVMNQDHTYAYVDIDINPSMELEIDREYRVVAINPLNEDASTLMEELDIKGKKVERAIEIVIQQAELRGLYNINKNVLVGINNVEGNETSLLHMIDDHFSQDSDIDWKIVTMQIPSEIRNTAKESDQSMNQALAESIEEDRLLDEMADSVSNDEQEIINSFYQEQNGSEEEMEEVSIDEVSSDSEADESKVSEKDMEDKDSSDMEQDKVDNELHPSKLKGKNGELNSQKKNKLKKEKETPGNKLGKNKGNHKHKFKGKNKQKYKHENNSKKKMEQEKQKGQNKSRGNHKHHSKKKDGKRNNNSEKKNK</sequence>
<keyword evidence="10" id="KW-1185">Reference proteome</keyword>
<feature type="compositionally biased region" description="Basic and acidic residues" evidence="6">
    <location>
        <begin position="343"/>
        <end position="358"/>
    </location>
</feature>